<comment type="subcellular location">
    <subcellularLocation>
        <location evidence="1">Membrane</location>
        <topology evidence="1">Multi-pass membrane protein</topology>
    </subcellularLocation>
</comment>
<dbReference type="RefSeq" id="WP_068105754.1">
    <property type="nucleotide sequence ID" value="NZ_CP015079.1"/>
</dbReference>
<evidence type="ECO:0000313" key="8">
    <source>
        <dbReference type="Proteomes" id="UP000077868"/>
    </source>
</evidence>
<organism evidence="7 8">
    <name type="scientific">Nocardioides dokdonensis FR1436</name>
    <dbReference type="NCBI Taxonomy" id="1300347"/>
    <lineage>
        <taxon>Bacteria</taxon>
        <taxon>Bacillati</taxon>
        <taxon>Actinomycetota</taxon>
        <taxon>Actinomycetes</taxon>
        <taxon>Propionibacteriales</taxon>
        <taxon>Nocardioidaceae</taxon>
        <taxon>Nocardioides</taxon>
    </lineage>
</organism>
<evidence type="ECO:0000256" key="4">
    <source>
        <dbReference type="ARBA" id="ARBA00023136"/>
    </source>
</evidence>
<dbReference type="EMBL" id="CP015079">
    <property type="protein sequence ID" value="ANH36854.1"/>
    <property type="molecule type" value="Genomic_DNA"/>
</dbReference>
<feature type="transmembrane region" description="Helical" evidence="5">
    <location>
        <begin position="80"/>
        <end position="99"/>
    </location>
</feature>
<feature type="domain" description="Integral membrane bound transporter" evidence="6">
    <location>
        <begin position="45"/>
        <end position="165"/>
    </location>
</feature>
<dbReference type="OrthoDB" id="5198202at2"/>
<dbReference type="KEGG" id="ndk:I601_0402"/>
<dbReference type="PATRIC" id="fig|1300347.3.peg.402"/>
<evidence type="ECO:0000256" key="5">
    <source>
        <dbReference type="SAM" id="Phobius"/>
    </source>
</evidence>
<feature type="transmembrane region" description="Helical" evidence="5">
    <location>
        <begin position="129"/>
        <end position="150"/>
    </location>
</feature>
<evidence type="ECO:0000256" key="3">
    <source>
        <dbReference type="ARBA" id="ARBA00022989"/>
    </source>
</evidence>
<reference evidence="7 8" key="1">
    <citation type="submission" date="2016-03" db="EMBL/GenBank/DDBJ databases">
        <title>Complete genome sequence of a soil Actinobacterium, Nocardioides dokdonensis FR1436.</title>
        <authorList>
            <person name="Kwon S.-K."/>
            <person name="Kim K."/>
            <person name="Kim J.F."/>
        </authorList>
    </citation>
    <scope>NUCLEOTIDE SEQUENCE [LARGE SCALE GENOMIC DNA]</scope>
    <source>
        <strain evidence="7 8">FR1436</strain>
    </source>
</reference>
<keyword evidence="8" id="KW-1185">Reference proteome</keyword>
<dbReference type="Proteomes" id="UP000077868">
    <property type="component" value="Chromosome"/>
</dbReference>
<keyword evidence="2 5" id="KW-0812">Transmembrane</keyword>
<name>A0A1A9GF24_9ACTN</name>
<dbReference type="InterPro" id="IPR049453">
    <property type="entry name" value="Memb_transporter_dom"/>
</dbReference>
<keyword evidence="4 5" id="KW-0472">Membrane</keyword>
<feature type="transmembrane region" description="Helical" evidence="5">
    <location>
        <begin position="156"/>
        <end position="175"/>
    </location>
</feature>
<dbReference type="STRING" id="1300347.I601_0402"/>
<protein>
    <recommendedName>
        <fullName evidence="6">Integral membrane bound transporter domain-containing protein</fullName>
    </recommendedName>
</protein>
<evidence type="ECO:0000259" key="6">
    <source>
        <dbReference type="Pfam" id="PF13515"/>
    </source>
</evidence>
<dbReference type="Pfam" id="PF13515">
    <property type="entry name" value="FUSC_2"/>
    <property type="match status" value="1"/>
</dbReference>
<evidence type="ECO:0000313" key="7">
    <source>
        <dbReference type="EMBL" id="ANH36854.1"/>
    </source>
</evidence>
<gene>
    <name evidence="7" type="ORF">I601_0402</name>
</gene>
<evidence type="ECO:0000256" key="1">
    <source>
        <dbReference type="ARBA" id="ARBA00004141"/>
    </source>
</evidence>
<keyword evidence="3 5" id="KW-1133">Transmembrane helix</keyword>
<evidence type="ECO:0000256" key="2">
    <source>
        <dbReference type="ARBA" id="ARBA00022692"/>
    </source>
</evidence>
<sequence length="370" mass="39110">MEGRSIDAIWNRGLARGRSSYRGRVARWKSKRWHIAQSSVAAAVAWLIASEVLGHDVPVFAAVAAVVSLGTSYGQRLRRVVEVTVGVALGVFLADLLVATLGAGWWQLGVVVGLAMSVALLLDGGTMLLSQAAIQGVFVVGLLPGAGASLTRWTDALVGGAVALAAATLVPSAPLRRPREQAAVVLRKQAELLRGAADVILDGDAERGLELLADARSTDPLVRELKAAADEGMAVVASSPFRVRHGPGIRRMVDMVSPMDRAIRSTRVLMRQVAVAAYHRRPVPASYAALANDLAHAVDVVAAELDAHQVPVAARSFLVRVGLDTGRVERSPEMTGDVVLAQLRSIVVDLLMLTGMDQLEATDALPPPPR</sequence>
<proteinExistence type="predicted"/>
<dbReference type="GO" id="GO:0016020">
    <property type="term" value="C:membrane"/>
    <property type="evidence" value="ECO:0007669"/>
    <property type="project" value="UniProtKB-SubCell"/>
</dbReference>
<accession>A0A1A9GF24</accession>
<dbReference type="AlphaFoldDB" id="A0A1A9GF24"/>